<feature type="compositionally biased region" description="Polar residues" evidence="1">
    <location>
        <begin position="45"/>
        <end position="54"/>
    </location>
</feature>
<dbReference type="EMBL" id="JABFCT010000015">
    <property type="protein sequence ID" value="KAF5870064.1"/>
    <property type="molecule type" value="Genomic_DNA"/>
</dbReference>
<name>A0A8H6AMG8_9HELO</name>
<feature type="region of interest" description="Disordered" evidence="1">
    <location>
        <begin position="14"/>
        <end position="68"/>
    </location>
</feature>
<dbReference type="GeneID" id="59264235"/>
<comment type="caution">
    <text evidence="2">The sequence shown here is derived from an EMBL/GenBank/DDBJ whole genome shotgun (WGS) entry which is preliminary data.</text>
</comment>
<evidence type="ECO:0000256" key="1">
    <source>
        <dbReference type="SAM" id="MobiDB-lite"/>
    </source>
</evidence>
<dbReference type="Proteomes" id="UP000531561">
    <property type="component" value="Unassembled WGS sequence"/>
</dbReference>
<reference evidence="2 3" key="1">
    <citation type="journal article" date="2020" name="Phytopathology">
        <title>A high-quality genome resource of Botrytis fragariae, a new and rapidly spreading fungal pathogen causing strawberry gray mold in the U.S.A.</title>
        <authorList>
            <person name="Wu Y."/>
            <person name="Saski C.A."/>
            <person name="Schnabel G."/>
            <person name="Xiao S."/>
            <person name="Hu M."/>
        </authorList>
    </citation>
    <scope>NUCLEOTIDE SEQUENCE [LARGE SCALE GENOMIC DNA]</scope>
    <source>
        <strain evidence="2 3">BVB16</strain>
    </source>
</reference>
<accession>A0A8H6AMG8</accession>
<sequence>MACRPLRCLCPNAPEKNAVNDKQGGNLTGENVSKTMAGARKKSFWKQQEGPSVSKSKKLSKDQTCIDY</sequence>
<feature type="compositionally biased region" description="Polar residues" evidence="1">
    <location>
        <begin position="23"/>
        <end position="34"/>
    </location>
</feature>
<dbReference type="RefSeq" id="XP_037189011.1">
    <property type="nucleotide sequence ID" value="XM_037340543.1"/>
</dbReference>
<gene>
    <name evidence="2" type="ORF">Bfra_010211</name>
</gene>
<proteinExistence type="predicted"/>
<dbReference type="OrthoDB" id="10313298at2759"/>
<evidence type="ECO:0000313" key="2">
    <source>
        <dbReference type="EMBL" id="KAF5870064.1"/>
    </source>
</evidence>
<dbReference type="AlphaFoldDB" id="A0A8H6AMG8"/>
<evidence type="ECO:0000313" key="3">
    <source>
        <dbReference type="Proteomes" id="UP000531561"/>
    </source>
</evidence>
<protein>
    <submittedName>
        <fullName evidence="2">Uncharacterized protein</fullName>
    </submittedName>
</protein>
<keyword evidence="3" id="KW-1185">Reference proteome</keyword>
<organism evidence="2 3">
    <name type="scientific">Botrytis fragariae</name>
    <dbReference type="NCBI Taxonomy" id="1964551"/>
    <lineage>
        <taxon>Eukaryota</taxon>
        <taxon>Fungi</taxon>
        <taxon>Dikarya</taxon>
        <taxon>Ascomycota</taxon>
        <taxon>Pezizomycotina</taxon>
        <taxon>Leotiomycetes</taxon>
        <taxon>Helotiales</taxon>
        <taxon>Sclerotiniaceae</taxon>
        <taxon>Botrytis</taxon>
    </lineage>
</organism>